<gene>
    <name evidence="2" type="ORF">DERF_002314</name>
</gene>
<organism evidence="2 3">
    <name type="scientific">Dermatophagoides farinae</name>
    <name type="common">American house dust mite</name>
    <dbReference type="NCBI Taxonomy" id="6954"/>
    <lineage>
        <taxon>Eukaryota</taxon>
        <taxon>Metazoa</taxon>
        <taxon>Ecdysozoa</taxon>
        <taxon>Arthropoda</taxon>
        <taxon>Chelicerata</taxon>
        <taxon>Arachnida</taxon>
        <taxon>Acari</taxon>
        <taxon>Acariformes</taxon>
        <taxon>Sarcoptiformes</taxon>
        <taxon>Astigmata</taxon>
        <taxon>Psoroptidia</taxon>
        <taxon>Analgoidea</taxon>
        <taxon>Pyroglyphidae</taxon>
        <taxon>Dermatophagoidinae</taxon>
        <taxon>Dermatophagoides</taxon>
    </lineage>
</organism>
<evidence type="ECO:0000256" key="1">
    <source>
        <dbReference type="SAM" id="MobiDB-lite"/>
    </source>
</evidence>
<evidence type="ECO:0000313" key="2">
    <source>
        <dbReference type="EMBL" id="KAH9528361.1"/>
    </source>
</evidence>
<accession>A0A922IBA3</accession>
<sequence length="495" mass="58496">MSSSGASGDADYPLISDKELISQNSINNDHHHHHQPPPLRRGSWKSVGQQRRRSSYRIIDDDSHSDDCLIRLIKDACLAHCRKNNVKINDSNVLNILNEVIGDIKMIIMIDERNTDNDQHVPNKSSTIHMEQMFSERNSAMMKFIDSLTNHILNDCLERLKNTPPSLAVVDEDSFESKKVEIFTEIIPPKRRQSVINNHVDNVDDDDDDKWWKCQVPRRKRVTEIYIDAPDLNHCIHFYHDLFDSFSLPLQWIQPESMKMNDPRQHNNNLDLDLSEFIQCQVEVRQIGTSIKSTRQSRFLQRRRLISYAEICEYPLVLCIDFYYISGFVPRCEIRCPTMERTPEPPEQQSPIEDDLYFDEYAPRYYNDQEAEDPEVLLQKLQEQQDYLERRRRSKHFWWEQSHDDHIQTNFNNVYVDDVNNNNNQSTSDYHEEDEGQFDEEYRENSYDHYILDDNDAIQSGQKVRFADQIDHLKIIFVFLNVKILSANEATSFVY</sequence>
<proteinExistence type="predicted"/>
<reference evidence="2" key="1">
    <citation type="submission" date="2013-05" db="EMBL/GenBank/DDBJ databases">
        <authorList>
            <person name="Yim A.K.Y."/>
            <person name="Chan T.F."/>
            <person name="Ji K.M."/>
            <person name="Liu X.Y."/>
            <person name="Zhou J.W."/>
            <person name="Li R.Q."/>
            <person name="Yang K.Y."/>
            <person name="Li J."/>
            <person name="Li M."/>
            <person name="Law P.T.W."/>
            <person name="Wu Y.L."/>
            <person name="Cai Z.L."/>
            <person name="Qin H."/>
            <person name="Bao Y."/>
            <person name="Leung R.K.K."/>
            <person name="Ng P.K.S."/>
            <person name="Zou J."/>
            <person name="Zhong X.J."/>
            <person name="Ran P.X."/>
            <person name="Zhong N.S."/>
            <person name="Liu Z.G."/>
            <person name="Tsui S.K.W."/>
        </authorList>
    </citation>
    <scope>NUCLEOTIDE SEQUENCE</scope>
    <source>
        <strain evidence="2">Derf</strain>
        <tissue evidence="2">Whole organism</tissue>
    </source>
</reference>
<evidence type="ECO:0000313" key="3">
    <source>
        <dbReference type="Proteomes" id="UP000790347"/>
    </source>
</evidence>
<dbReference type="Proteomes" id="UP000790347">
    <property type="component" value="Unassembled WGS sequence"/>
</dbReference>
<feature type="region of interest" description="Disordered" evidence="1">
    <location>
        <begin position="27"/>
        <end position="47"/>
    </location>
</feature>
<dbReference type="AlphaFoldDB" id="A0A922IBA3"/>
<protein>
    <submittedName>
        <fullName evidence="2">Uncharacterized protein</fullName>
    </submittedName>
</protein>
<name>A0A922IBA3_DERFA</name>
<keyword evidence="3" id="KW-1185">Reference proteome</keyword>
<comment type="caution">
    <text evidence="2">The sequence shown here is derived from an EMBL/GenBank/DDBJ whole genome shotgun (WGS) entry which is preliminary data.</text>
</comment>
<reference evidence="2" key="2">
    <citation type="journal article" date="2022" name="Res Sq">
        <title>Comparative Genomics Reveals Insights into the Divergent Evolution of Astigmatic Mites and Household Pest Adaptations.</title>
        <authorList>
            <person name="Xiong Q."/>
            <person name="Wan A.T.-Y."/>
            <person name="Liu X.-Y."/>
            <person name="Fung C.S.-H."/>
            <person name="Xiao X."/>
            <person name="Malainual N."/>
            <person name="Hou J."/>
            <person name="Wang L."/>
            <person name="Wang M."/>
            <person name="Yang K."/>
            <person name="Cui Y."/>
            <person name="Leung E."/>
            <person name="Nong W."/>
            <person name="Shin S.-K."/>
            <person name="Au S."/>
            <person name="Jeong K.Y."/>
            <person name="Chew F.T."/>
            <person name="Hui J."/>
            <person name="Leung T.F."/>
            <person name="Tungtrongchitr A."/>
            <person name="Zhong N."/>
            <person name="Liu Z."/>
            <person name="Tsui S."/>
        </authorList>
    </citation>
    <scope>NUCLEOTIDE SEQUENCE</scope>
    <source>
        <strain evidence="2">Derf</strain>
        <tissue evidence="2">Whole organism</tissue>
    </source>
</reference>
<dbReference type="EMBL" id="ASGP02000001">
    <property type="protein sequence ID" value="KAH9528361.1"/>
    <property type="molecule type" value="Genomic_DNA"/>
</dbReference>